<sequence length="107" mass="11871">MGCLRALLGADVTVVPGLRGRTLAGTLLIGDRRFRIVRQLGTTPNARVGIAEVGGRQEVWRLPAGQLQAGYDETFRGWWLNMLRLPRIRVPGHPEDLSSCRRRPAPC</sequence>
<accession>A0A918BJ85</accession>
<reference evidence="1" key="1">
    <citation type="journal article" date="2014" name="Int. J. Syst. Evol. Microbiol.">
        <title>Complete genome sequence of Corynebacterium casei LMG S-19264T (=DSM 44701T), isolated from a smear-ripened cheese.</title>
        <authorList>
            <consortium name="US DOE Joint Genome Institute (JGI-PGF)"/>
            <person name="Walter F."/>
            <person name="Albersmeier A."/>
            <person name="Kalinowski J."/>
            <person name="Ruckert C."/>
        </authorList>
    </citation>
    <scope>NUCLEOTIDE SEQUENCE</scope>
    <source>
        <strain evidence="1">JCM 3131</strain>
    </source>
</reference>
<reference evidence="1" key="2">
    <citation type="submission" date="2020-09" db="EMBL/GenBank/DDBJ databases">
        <authorList>
            <person name="Sun Q."/>
            <person name="Ohkuma M."/>
        </authorList>
    </citation>
    <scope>NUCLEOTIDE SEQUENCE</scope>
    <source>
        <strain evidence="1">JCM 3131</strain>
    </source>
</reference>
<proteinExistence type="predicted"/>
<dbReference type="AlphaFoldDB" id="A0A918BJ85"/>
<dbReference type="Proteomes" id="UP000620156">
    <property type="component" value="Unassembled WGS sequence"/>
</dbReference>
<organism evidence="1 2">
    <name type="scientific">Streptomyces ruber</name>
    <dbReference type="NCBI Taxonomy" id="83378"/>
    <lineage>
        <taxon>Bacteria</taxon>
        <taxon>Bacillati</taxon>
        <taxon>Actinomycetota</taxon>
        <taxon>Actinomycetes</taxon>
        <taxon>Kitasatosporales</taxon>
        <taxon>Streptomycetaceae</taxon>
        <taxon>Streptomyces</taxon>
    </lineage>
</organism>
<gene>
    <name evidence="1" type="ORF">GCM10010145_48260</name>
</gene>
<keyword evidence="2" id="KW-1185">Reference proteome</keyword>
<comment type="caution">
    <text evidence="1">The sequence shown here is derived from an EMBL/GenBank/DDBJ whole genome shotgun (WGS) entry which is preliminary data.</text>
</comment>
<dbReference type="EMBL" id="BMQK01000012">
    <property type="protein sequence ID" value="GGQ72904.1"/>
    <property type="molecule type" value="Genomic_DNA"/>
</dbReference>
<evidence type="ECO:0000313" key="2">
    <source>
        <dbReference type="Proteomes" id="UP000620156"/>
    </source>
</evidence>
<evidence type="ECO:0000313" key="1">
    <source>
        <dbReference type="EMBL" id="GGQ72904.1"/>
    </source>
</evidence>
<name>A0A918BJ85_9ACTN</name>
<protein>
    <submittedName>
        <fullName evidence="1">Uncharacterized protein</fullName>
    </submittedName>
</protein>